<keyword evidence="3" id="KW-1185">Reference proteome</keyword>
<evidence type="ECO:0000313" key="3">
    <source>
        <dbReference type="Proteomes" id="UP001500879"/>
    </source>
</evidence>
<evidence type="ECO:0000256" key="1">
    <source>
        <dbReference type="SAM" id="MobiDB-lite"/>
    </source>
</evidence>
<dbReference type="RefSeq" id="WP_344028891.1">
    <property type="nucleotide sequence ID" value="NZ_BAAABX010000055.1"/>
</dbReference>
<proteinExistence type="predicted"/>
<dbReference type="InterPro" id="IPR046300">
    <property type="entry name" value="DUF6415"/>
</dbReference>
<protein>
    <submittedName>
        <fullName evidence="2">Uncharacterized protein</fullName>
    </submittedName>
</protein>
<evidence type="ECO:0000313" key="2">
    <source>
        <dbReference type="EMBL" id="GAA0423962.1"/>
    </source>
</evidence>
<name>A0ABN0YZC5_9ACTN</name>
<dbReference type="EMBL" id="BAAABX010000055">
    <property type="protein sequence ID" value="GAA0423962.1"/>
    <property type="molecule type" value="Genomic_DNA"/>
</dbReference>
<dbReference type="Proteomes" id="UP001500879">
    <property type="component" value="Unassembled WGS sequence"/>
</dbReference>
<feature type="region of interest" description="Disordered" evidence="1">
    <location>
        <begin position="136"/>
        <end position="159"/>
    </location>
</feature>
<accession>A0ABN0YZC5</accession>
<organism evidence="2 3">
    <name type="scientific">Streptomyces luteireticuli</name>
    <dbReference type="NCBI Taxonomy" id="173858"/>
    <lineage>
        <taxon>Bacteria</taxon>
        <taxon>Bacillati</taxon>
        <taxon>Actinomycetota</taxon>
        <taxon>Actinomycetes</taxon>
        <taxon>Kitasatosporales</taxon>
        <taxon>Streptomycetaceae</taxon>
        <taxon>Streptomyces</taxon>
    </lineage>
</organism>
<gene>
    <name evidence="2" type="ORF">GCM10010357_51810</name>
</gene>
<dbReference type="Pfam" id="PF19979">
    <property type="entry name" value="DUF6415"/>
    <property type="match status" value="1"/>
</dbReference>
<comment type="caution">
    <text evidence="2">The sequence shown here is derived from an EMBL/GenBank/DDBJ whole genome shotgun (WGS) entry which is preliminary data.</text>
</comment>
<sequence>MPVFPRTGMTEGGLIAEPQHHQGEPEITGVVRLYTSMSRIMPPHSQTMDSIARLRTFITEAAPKIAVAAYQLPEGHHEREVTLRVAKEAIRQCKELGPGDGYRSAFTYCRTLAQSADKLLTHLLPSAHAVHVVTERTAPPEPGRANGMVSAPRPPARPR</sequence>
<reference evidence="2 3" key="1">
    <citation type="journal article" date="2019" name="Int. J. Syst. Evol. Microbiol.">
        <title>The Global Catalogue of Microorganisms (GCM) 10K type strain sequencing project: providing services to taxonomists for standard genome sequencing and annotation.</title>
        <authorList>
            <consortium name="The Broad Institute Genomics Platform"/>
            <consortium name="The Broad Institute Genome Sequencing Center for Infectious Disease"/>
            <person name="Wu L."/>
            <person name="Ma J."/>
        </authorList>
    </citation>
    <scope>NUCLEOTIDE SEQUENCE [LARGE SCALE GENOMIC DNA]</scope>
    <source>
        <strain evidence="2 3">JCM 4788</strain>
    </source>
</reference>
<feature type="region of interest" description="Disordered" evidence="1">
    <location>
        <begin position="1"/>
        <end position="22"/>
    </location>
</feature>